<dbReference type="Gene3D" id="1.20.140.10">
    <property type="entry name" value="Butyryl-CoA Dehydrogenase, subunit A, domain 3"/>
    <property type="match status" value="1"/>
</dbReference>
<dbReference type="Gene3D" id="2.40.110.10">
    <property type="entry name" value="Butyryl-CoA Dehydrogenase, subunit A, domain 2"/>
    <property type="match status" value="1"/>
</dbReference>
<dbReference type="Pfam" id="PF02771">
    <property type="entry name" value="Acyl-CoA_dh_N"/>
    <property type="match status" value="1"/>
</dbReference>
<evidence type="ECO:0000313" key="11">
    <source>
        <dbReference type="Proteomes" id="UP001631957"/>
    </source>
</evidence>
<organism evidence="10 11">
    <name type="scientific">Streptomyces niveiscabiei</name>
    <dbReference type="NCBI Taxonomy" id="164115"/>
    <lineage>
        <taxon>Bacteria</taxon>
        <taxon>Bacillati</taxon>
        <taxon>Actinomycetota</taxon>
        <taxon>Actinomycetes</taxon>
        <taxon>Kitasatosporales</taxon>
        <taxon>Streptomycetaceae</taxon>
        <taxon>Streptomyces</taxon>
    </lineage>
</organism>
<comment type="cofactor">
    <cofactor evidence="1 5">
        <name>FAD</name>
        <dbReference type="ChEBI" id="CHEBI:57692"/>
    </cofactor>
</comment>
<dbReference type="InterPro" id="IPR009075">
    <property type="entry name" value="AcylCo_DH/oxidase_C"/>
</dbReference>
<name>A0ABW9HV36_9ACTN</name>
<dbReference type="RefSeq" id="WP_409121815.1">
    <property type="nucleotide sequence ID" value="NZ_JBJVNI010000009.1"/>
</dbReference>
<keyword evidence="5 10" id="KW-0560">Oxidoreductase</keyword>
<evidence type="ECO:0000259" key="7">
    <source>
        <dbReference type="Pfam" id="PF00441"/>
    </source>
</evidence>
<dbReference type="Gene3D" id="1.10.540.10">
    <property type="entry name" value="Acyl-CoA dehydrogenase/oxidase, N-terminal domain"/>
    <property type="match status" value="1"/>
</dbReference>
<accession>A0ABW9HV36</accession>
<dbReference type="SUPFAM" id="SSF47203">
    <property type="entry name" value="Acyl-CoA dehydrogenase C-terminal domain-like"/>
    <property type="match status" value="1"/>
</dbReference>
<dbReference type="InterPro" id="IPR046373">
    <property type="entry name" value="Acyl-CoA_Oxase/DH_mid-dom_sf"/>
</dbReference>
<evidence type="ECO:0000256" key="2">
    <source>
        <dbReference type="ARBA" id="ARBA00009347"/>
    </source>
</evidence>
<dbReference type="InterPro" id="IPR009100">
    <property type="entry name" value="AcylCoA_DH/oxidase_NM_dom_sf"/>
</dbReference>
<sequence length="560" mass="58883">MTTSDTAGTFLTALLDGRPDWPTWTTPPRPDPAGQRRADAAATRLLAFLDTDADLEAVERDGELPEGFLKALHDVGAFTLGADEDLGGLGLGPYDVFRVVEAAATRSAAVGFLLGVHNGIGVGASLLPVLPEGPLRDLIRRHIADGMISGWADTDPEGQGNQWPTVTATPAFDGDGYVLDGEKLFISNGPVATLLGVTVTVRGDAHAPRVGLAVVDTTDPGFCVDAELEHLGVRGLPNGRLTLTGVRVPAERLVTVPEGDPRRTPVFASAVMTARLLIQAAPALAIARNCLRWSVEFTARRRIDGVGLGEYDLTRRALAENAADVRLMESAIRWALAGPAPQDRWFERHTARNLCTDACARVVDRTLSLLGGEGTETARSKRARGALPIPLERAYRDARVLRTAGGVDFLADVQTANALLARRTHGTAEPAPHPAPAPGGLSPRNRRHFATLADRLARFPAAVETVAEVVAVSGAADASGPRARQYPLLLLGRIARELFGTAAVLAAAAHDGEQALTDVHCAAAEARLRDLTARLDDPEGPDHAGIAAALLAGAGPTPAP</sequence>
<dbReference type="EMBL" id="JBJVNI010000009">
    <property type="protein sequence ID" value="MFM9610703.1"/>
    <property type="molecule type" value="Genomic_DNA"/>
</dbReference>
<gene>
    <name evidence="10" type="ORF">ACKI18_18565</name>
</gene>
<keyword evidence="3 5" id="KW-0285">Flavoprotein</keyword>
<feature type="domain" description="Acyl-CoA dehydrogenase/oxidase C-terminal" evidence="7">
    <location>
        <begin position="269"/>
        <end position="408"/>
    </location>
</feature>
<dbReference type="EC" id="1.-.-.-" evidence="10"/>
<protein>
    <submittedName>
        <fullName evidence="10">Acyl-CoA dehydrogenase family protein</fullName>
        <ecNumber evidence="10">1.-.-.-</ecNumber>
    </submittedName>
</protein>
<evidence type="ECO:0000256" key="3">
    <source>
        <dbReference type="ARBA" id="ARBA00022630"/>
    </source>
</evidence>
<dbReference type="GO" id="GO:0016491">
    <property type="term" value="F:oxidoreductase activity"/>
    <property type="evidence" value="ECO:0007669"/>
    <property type="project" value="UniProtKB-KW"/>
</dbReference>
<dbReference type="InterPro" id="IPR036250">
    <property type="entry name" value="AcylCo_DH-like_C"/>
</dbReference>
<proteinExistence type="inferred from homology"/>
<keyword evidence="4 5" id="KW-0274">FAD</keyword>
<evidence type="ECO:0000313" key="10">
    <source>
        <dbReference type="EMBL" id="MFM9610703.1"/>
    </source>
</evidence>
<evidence type="ECO:0000256" key="6">
    <source>
        <dbReference type="SAM" id="MobiDB-lite"/>
    </source>
</evidence>
<reference evidence="10 11" key="1">
    <citation type="submission" date="2024-12" db="EMBL/GenBank/DDBJ databases">
        <title>Forecasting of Potato common scab and diversities of Pathogenic streptomyces spp. in china.</title>
        <authorList>
            <person name="Handique U."/>
            <person name="Wu J."/>
        </authorList>
    </citation>
    <scope>NUCLEOTIDE SEQUENCE [LARGE SCALE GENOMIC DNA]</scope>
    <source>
        <strain evidence="10 11">ZRIMU1530</strain>
    </source>
</reference>
<dbReference type="CDD" id="cd00567">
    <property type="entry name" value="ACAD"/>
    <property type="match status" value="1"/>
</dbReference>
<evidence type="ECO:0000259" key="8">
    <source>
        <dbReference type="Pfam" id="PF02770"/>
    </source>
</evidence>
<comment type="caution">
    <text evidence="10">The sequence shown here is derived from an EMBL/GenBank/DDBJ whole genome shotgun (WGS) entry which is preliminary data.</text>
</comment>
<keyword evidence="11" id="KW-1185">Reference proteome</keyword>
<evidence type="ECO:0000256" key="4">
    <source>
        <dbReference type="ARBA" id="ARBA00022827"/>
    </source>
</evidence>
<dbReference type="InterPro" id="IPR006091">
    <property type="entry name" value="Acyl-CoA_Oxase/DH_mid-dom"/>
</dbReference>
<feature type="region of interest" description="Disordered" evidence="6">
    <location>
        <begin position="424"/>
        <end position="445"/>
    </location>
</feature>
<dbReference type="Proteomes" id="UP001631957">
    <property type="component" value="Unassembled WGS sequence"/>
</dbReference>
<dbReference type="Pfam" id="PF02770">
    <property type="entry name" value="Acyl-CoA_dh_M"/>
    <property type="match status" value="1"/>
</dbReference>
<feature type="domain" description="Acyl-CoA oxidase/dehydrogenase middle" evidence="8">
    <location>
        <begin position="166"/>
        <end position="245"/>
    </location>
</feature>
<dbReference type="PANTHER" id="PTHR43884:SF12">
    <property type="entry name" value="ISOVALERYL-COA DEHYDROGENASE, MITOCHONDRIAL-RELATED"/>
    <property type="match status" value="1"/>
</dbReference>
<feature type="domain" description="Acyl-CoA dehydrogenase/oxidase N-terminal" evidence="9">
    <location>
        <begin position="55"/>
        <end position="122"/>
    </location>
</feature>
<comment type="similarity">
    <text evidence="2 5">Belongs to the acyl-CoA dehydrogenase family.</text>
</comment>
<evidence type="ECO:0000256" key="1">
    <source>
        <dbReference type="ARBA" id="ARBA00001974"/>
    </source>
</evidence>
<dbReference type="PANTHER" id="PTHR43884">
    <property type="entry name" value="ACYL-COA DEHYDROGENASE"/>
    <property type="match status" value="1"/>
</dbReference>
<dbReference type="InterPro" id="IPR037069">
    <property type="entry name" value="AcylCoA_DH/ox_N_sf"/>
</dbReference>
<evidence type="ECO:0000256" key="5">
    <source>
        <dbReference type="RuleBase" id="RU362125"/>
    </source>
</evidence>
<dbReference type="Pfam" id="PF00441">
    <property type="entry name" value="Acyl-CoA_dh_1"/>
    <property type="match status" value="1"/>
</dbReference>
<dbReference type="InterPro" id="IPR013786">
    <property type="entry name" value="AcylCoA_DH/ox_N"/>
</dbReference>
<dbReference type="SUPFAM" id="SSF56645">
    <property type="entry name" value="Acyl-CoA dehydrogenase NM domain-like"/>
    <property type="match status" value="1"/>
</dbReference>
<evidence type="ECO:0000259" key="9">
    <source>
        <dbReference type="Pfam" id="PF02771"/>
    </source>
</evidence>